<organism evidence="2 3">
    <name type="scientific">Neofusicoccum ribis</name>
    <dbReference type="NCBI Taxonomy" id="45134"/>
    <lineage>
        <taxon>Eukaryota</taxon>
        <taxon>Fungi</taxon>
        <taxon>Dikarya</taxon>
        <taxon>Ascomycota</taxon>
        <taxon>Pezizomycotina</taxon>
        <taxon>Dothideomycetes</taxon>
        <taxon>Dothideomycetes incertae sedis</taxon>
        <taxon>Botryosphaeriales</taxon>
        <taxon>Botryosphaeriaceae</taxon>
        <taxon>Neofusicoccum</taxon>
    </lineage>
</organism>
<accession>A0ABR3ST78</accession>
<feature type="region of interest" description="Disordered" evidence="1">
    <location>
        <begin position="233"/>
        <end position="287"/>
    </location>
</feature>
<sequence length="287" mass="32148">HGFFHRSKKLLQLAGSDAGQIRGIKFPIVYWNDAEKHLTKSSRNSDVLAIMDCCFASDMMRSCGENSRVFELLAASHIGQVTEQPGEHSFTRALINSLNYLLDNNDGDGSFDSHQLHEEINRRRIENPSGLWRRLPGNSRHILLRRQRLEAKMHVADAEAPPGPDASGGLLSLQFFLKNSQLSKETIEELTRLLPKSFSSCDAPVRNIKWLGFGSTSRAKSFAGIVKEIMRNKRHMNKQDEEKTSDADGADESSDAGKRKADDVTIADAVLHKRPRHAETRDKSSDV</sequence>
<evidence type="ECO:0000313" key="2">
    <source>
        <dbReference type="EMBL" id="KAL1628605.1"/>
    </source>
</evidence>
<dbReference type="EMBL" id="JAJVDC020000060">
    <property type="protein sequence ID" value="KAL1628605.1"/>
    <property type="molecule type" value="Genomic_DNA"/>
</dbReference>
<gene>
    <name evidence="2" type="ORF">SLS56_005714</name>
</gene>
<proteinExistence type="predicted"/>
<feature type="non-terminal residue" evidence="2">
    <location>
        <position position="1"/>
    </location>
</feature>
<evidence type="ECO:0000313" key="3">
    <source>
        <dbReference type="Proteomes" id="UP001521116"/>
    </source>
</evidence>
<dbReference type="Proteomes" id="UP001521116">
    <property type="component" value="Unassembled WGS sequence"/>
</dbReference>
<keyword evidence="3" id="KW-1185">Reference proteome</keyword>
<name>A0ABR3ST78_9PEZI</name>
<reference evidence="2 3" key="1">
    <citation type="submission" date="2024-02" db="EMBL/GenBank/DDBJ databases">
        <title>De novo assembly and annotation of 12 fungi associated with fruit tree decline syndrome in Ontario, Canada.</title>
        <authorList>
            <person name="Sulman M."/>
            <person name="Ellouze W."/>
            <person name="Ilyukhin E."/>
        </authorList>
    </citation>
    <scope>NUCLEOTIDE SEQUENCE [LARGE SCALE GENOMIC DNA]</scope>
    <source>
        <strain evidence="2 3">M1-105</strain>
    </source>
</reference>
<evidence type="ECO:0000256" key="1">
    <source>
        <dbReference type="SAM" id="MobiDB-lite"/>
    </source>
</evidence>
<feature type="compositionally biased region" description="Basic and acidic residues" evidence="1">
    <location>
        <begin position="277"/>
        <end position="287"/>
    </location>
</feature>
<comment type="caution">
    <text evidence="2">The sequence shown here is derived from an EMBL/GenBank/DDBJ whole genome shotgun (WGS) entry which is preliminary data.</text>
</comment>
<protein>
    <submittedName>
        <fullName evidence="2">Uncharacterized protein</fullName>
    </submittedName>
</protein>
<feature type="compositionally biased region" description="Basic and acidic residues" evidence="1">
    <location>
        <begin position="237"/>
        <end position="246"/>
    </location>
</feature>